<dbReference type="SMART" id="SM00823">
    <property type="entry name" value="PKS_PP"/>
    <property type="match status" value="1"/>
</dbReference>
<dbReference type="Gene3D" id="3.40.366.10">
    <property type="entry name" value="Malonyl-Coenzyme A Acyl Carrier Protein, domain 2"/>
    <property type="match status" value="1"/>
</dbReference>
<dbReference type="PROSITE" id="PS52019">
    <property type="entry name" value="PKS_MFAS_DH"/>
    <property type="match status" value="1"/>
</dbReference>
<dbReference type="InterPro" id="IPR020841">
    <property type="entry name" value="PKS_Beta-ketoAc_synthase_dom"/>
</dbReference>
<feature type="domain" description="Carrier" evidence="50">
    <location>
        <begin position="1986"/>
        <end position="2066"/>
    </location>
</feature>
<feature type="region of interest" description="N-terminal hotdog fold" evidence="49">
    <location>
        <begin position="859"/>
        <end position="989"/>
    </location>
</feature>
<dbReference type="PANTHER" id="PTHR43775:SF23">
    <property type="entry name" value="FATTY ACID SYNTHASE 3"/>
    <property type="match status" value="1"/>
</dbReference>
<evidence type="ECO:0000256" key="46">
    <source>
        <dbReference type="ARBA" id="ARBA00049449"/>
    </source>
</evidence>
<dbReference type="PANTHER" id="PTHR43775">
    <property type="entry name" value="FATTY ACID SYNTHASE"/>
    <property type="match status" value="1"/>
</dbReference>
<evidence type="ECO:0000256" key="30">
    <source>
        <dbReference type="ARBA" id="ARBA00048051"/>
    </source>
</evidence>
<evidence type="ECO:0000256" key="8">
    <source>
        <dbReference type="ARBA" id="ARBA00023268"/>
    </source>
</evidence>
<comment type="catalytic activity">
    <reaction evidence="24">
        <text>(2E)-butenoyl-[ACP] + NADPH + H(+) = butanoyl-[ACP] + NADP(+)</text>
        <dbReference type="Rhea" id="RHEA:41812"/>
        <dbReference type="Rhea" id="RHEA-COMP:9627"/>
        <dbReference type="Rhea" id="RHEA-COMP:9628"/>
        <dbReference type="ChEBI" id="CHEBI:15378"/>
        <dbReference type="ChEBI" id="CHEBI:57783"/>
        <dbReference type="ChEBI" id="CHEBI:58349"/>
        <dbReference type="ChEBI" id="CHEBI:78453"/>
        <dbReference type="ChEBI" id="CHEBI:78454"/>
    </reaction>
    <physiologicalReaction direction="left-to-right" evidence="24">
        <dbReference type="Rhea" id="RHEA:41813"/>
    </physiologicalReaction>
</comment>
<dbReference type="InterPro" id="IPR020843">
    <property type="entry name" value="ER"/>
</dbReference>
<evidence type="ECO:0000256" key="33">
    <source>
        <dbReference type="ARBA" id="ARBA00048420"/>
    </source>
</evidence>
<dbReference type="InterPro" id="IPR001227">
    <property type="entry name" value="Ac_transferase_dom_sf"/>
</dbReference>
<dbReference type="InterPro" id="IPR001031">
    <property type="entry name" value="Thioesterase"/>
</dbReference>
<comment type="catalytic activity">
    <reaction evidence="13">
        <text>a (3R)-hydroxyacyl-[ACP] = a (2E)-enoyl-[ACP] + H2O</text>
        <dbReference type="Rhea" id="RHEA:13097"/>
        <dbReference type="Rhea" id="RHEA-COMP:9925"/>
        <dbReference type="Rhea" id="RHEA-COMP:9945"/>
        <dbReference type="ChEBI" id="CHEBI:15377"/>
        <dbReference type="ChEBI" id="CHEBI:78784"/>
        <dbReference type="ChEBI" id="CHEBI:78827"/>
        <dbReference type="EC" id="4.2.1.59"/>
    </reaction>
    <physiologicalReaction direction="left-to-right" evidence="13">
        <dbReference type="Rhea" id="RHEA:13098"/>
    </physiologicalReaction>
</comment>
<dbReference type="SMART" id="SM00829">
    <property type="entry name" value="PKS_ER"/>
    <property type="match status" value="1"/>
</dbReference>
<dbReference type="GO" id="GO:0004315">
    <property type="term" value="F:3-oxoacyl-[acyl-carrier-protein] synthase activity"/>
    <property type="evidence" value="ECO:0007669"/>
    <property type="project" value="UniProtKB-EC"/>
</dbReference>
<comment type="catalytic activity">
    <reaction evidence="32">
        <text>tetradecanoyl-[ACP] + H2O = tetradecanoate + holo-[ACP] + H(+)</text>
        <dbReference type="Rhea" id="RHEA:30123"/>
        <dbReference type="Rhea" id="RHEA-COMP:9648"/>
        <dbReference type="Rhea" id="RHEA-COMP:9685"/>
        <dbReference type="ChEBI" id="CHEBI:15377"/>
        <dbReference type="ChEBI" id="CHEBI:15378"/>
        <dbReference type="ChEBI" id="CHEBI:30807"/>
        <dbReference type="ChEBI" id="CHEBI:64479"/>
        <dbReference type="ChEBI" id="CHEBI:78477"/>
        <dbReference type="EC" id="3.1.2.14"/>
    </reaction>
    <physiologicalReaction direction="left-to-right" evidence="32">
        <dbReference type="Rhea" id="RHEA:30124"/>
    </physiologicalReaction>
</comment>
<dbReference type="CDD" id="cd08954">
    <property type="entry name" value="KR_1_FAS_SDR_x"/>
    <property type="match status" value="1"/>
</dbReference>
<dbReference type="InterPro" id="IPR016035">
    <property type="entry name" value="Acyl_Trfase/lysoPLipase"/>
</dbReference>
<evidence type="ECO:0000256" key="41">
    <source>
        <dbReference type="ARBA" id="ARBA00049109"/>
    </source>
</evidence>
<comment type="catalytic activity">
    <reaction evidence="39">
        <text>3-oxotetradecanoyl-[ACP] + NADPH + H(+) = (3R)-hydroxytetradecanoyl-[ACP] + NADP(+)</text>
        <dbReference type="Rhea" id="RHEA:41888"/>
        <dbReference type="Rhea" id="RHEA-COMP:9645"/>
        <dbReference type="Rhea" id="RHEA-COMP:9646"/>
        <dbReference type="ChEBI" id="CHEBI:15378"/>
        <dbReference type="ChEBI" id="CHEBI:57783"/>
        <dbReference type="ChEBI" id="CHEBI:58349"/>
        <dbReference type="ChEBI" id="CHEBI:78473"/>
        <dbReference type="ChEBI" id="CHEBI:78474"/>
    </reaction>
    <physiologicalReaction direction="left-to-right" evidence="39">
        <dbReference type="Rhea" id="RHEA:41889"/>
    </physiologicalReaction>
</comment>
<evidence type="ECO:0000256" key="16">
    <source>
        <dbReference type="ARBA" id="ARBA00023401"/>
    </source>
</evidence>
<comment type="catalytic activity">
    <reaction evidence="23">
        <text>tetradecanoyl-[ACP] + malonyl-[ACP] + H(+) = 3-oxohexadecanoyl-[ACP] + holo-[ACP] + CO2</text>
        <dbReference type="Rhea" id="RHEA:41900"/>
        <dbReference type="Rhea" id="RHEA-COMP:9623"/>
        <dbReference type="Rhea" id="RHEA-COMP:9648"/>
        <dbReference type="Rhea" id="RHEA-COMP:9649"/>
        <dbReference type="Rhea" id="RHEA-COMP:9685"/>
        <dbReference type="ChEBI" id="CHEBI:15378"/>
        <dbReference type="ChEBI" id="CHEBI:16526"/>
        <dbReference type="ChEBI" id="CHEBI:64479"/>
        <dbReference type="ChEBI" id="CHEBI:78449"/>
        <dbReference type="ChEBI" id="CHEBI:78477"/>
        <dbReference type="ChEBI" id="CHEBI:78478"/>
    </reaction>
    <physiologicalReaction direction="left-to-right" evidence="23">
        <dbReference type="Rhea" id="RHEA:41901"/>
    </physiologicalReaction>
</comment>
<comment type="catalytic activity">
    <reaction evidence="45">
        <text>3-oxooctanoyl-[ACP] + NADPH + H(+) = (3R)-hydroxyoctanoyl-[ACP] + NADP(+)</text>
        <dbReference type="Rhea" id="RHEA:41840"/>
        <dbReference type="Rhea" id="RHEA-COMP:9633"/>
        <dbReference type="Rhea" id="RHEA-COMP:9634"/>
        <dbReference type="ChEBI" id="CHEBI:15378"/>
        <dbReference type="ChEBI" id="CHEBI:57783"/>
        <dbReference type="ChEBI" id="CHEBI:58349"/>
        <dbReference type="ChEBI" id="CHEBI:78460"/>
        <dbReference type="ChEBI" id="CHEBI:78461"/>
    </reaction>
    <physiologicalReaction direction="left-to-right" evidence="45">
        <dbReference type="Rhea" id="RHEA:41841"/>
    </physiologicalReaction>
</comment>
<evidence type="ECO:0000256" key="7">
    <source>
        <dbReference type="ARBA" id="ARBA00022990"/>
    </source>
</evidence>
<comment type="catalytic activity">
    <reaction evidence="47">
        <text>(2E)-decenoyl-[ACP] + NADPH + H(+) = decanoyl-[ACP] + NADP(+)</text>
        <dbReference type="Rhea" id="RHEA:41864"/>
        <dbReference type="Rhea" id="RHEA-COMP:9639"/>
        <dbReference type="Rhea" id="RHEA-COMP:9640"/>
        <dbReference type="ChEBI" id="CHEBI:15378"/>
        <dbReference type="ChEBI" id="CHEBI:57783"/>
        <dbReference type="ChEBI" id="CHEBI:58349"/>
        <dbReference type="ChEBI" id="CHEBI:78467"/>
        <dbReference type="ChEBI" id="CHEBI:78468"/>
    </reaction>
    <physiologicalReaction direction="left-to-right" evidence="47">
        <dbReference type="Rhea" id="RHEA:41865"/>
    </physiologicalReaction>
</comment>
<dbReference type="SUPFAM" id="SSF55048">
    <property type="entry name" value="Probable ACP-binding domain of malonyl-CoA ACP transacylase"/>
    <property type="match status" value="1"/>
</dbReference>
<dbReference type="InterPro" id="IPR016039">
    <property type="entry name" value="Thiolase-like"/>
</dbReference>
<feature type="domain" description="PKS/mFAS DH" evidence="52">
    <location>
        <begin position="859"/>
        <end position="1125"/>
    </location>
</feature>
<feature type="region of interest" description="C-terminal hotdog fold" evidence="49">
    <location>
        <begin position="999"/>
        <end position="1125"/>
    </location>
</feature>
<evidence type="ECO:0000256" key="17">
    <source>
        <dbReference type="ARBA" id="ARBA00023402"/>
    </source>
</evidence>
<dbReference type="SUPFAM" id="SSF53474">
    <property type="entry name" value="alpha/beta-Hydrolases"/>
    <property type="match status" value="1"/>
</dbReference>
<evidence type="ECO:0000256" key="35">
    <source>
        <dbReference type="ARBA" id="ARBA00048571"/>
    </source>
</evidence>
<evidence type="ECO:0000259" key="52">
    <source>
        <dbReference type="PROSITE" id="PS52019"/>
    </source>
</evidence>
<evidence type="ECO:0000256" key="44">
    <source>
        <dbReference type="ARBA" id="ARBA00049414"/>
    </source>
</evidence>
<protein>
    <submittedName>
        <fullName evidence="53">Fatty acid synthase</fullName>
    </submittedName>
</protein>
<evidence type="ECO:0000256" key="40">
    <source>
        <dbReference type="ARBA" id="ARBA00049019"/>
    </source>
</evidence>
<dbReference type="Gene3D" id="3.40.47.10">
    <property type="match status" value="1"/>
</dbReference>
<dbReference type="Pfam" id="PF13602">
    <property type="entry name" value="ADH_zinc_N_2"/>
    <property type="match status" value="1"/>
</dbReference>
<evidence type="ECO:0000256" key="36">
    <source>
        <dbReference type="ARBA" id="ARBA00048650"/>
    </source>
</evidence>
<evidence type="ECO:0000256" key="28">
    <source>
        <dbReference type="ARBA" id="ARBA00047953"/>
    </source>
</evidence>
<comment type="catalytic activity">
    <reaction evidence="25">
        <text>dodecanoyl-[ACP] + malonyl-[ACP] + H(+) = 3-oxotetradecanoyl-[ACP] + holo-[ACP] + CO2</text>
        <dbReference type="Rhea" id="RHEA:41884"/>
        <dbReference type="Rhea" id="RHEA-COMP:9623"/>
        <dbReference type="Rhea" id="RHEA-COMP:9644"/>
        <dbReference type="Rhea" id="RHEA-COMP:9645"/>
        <dbReference type="Rhea" id="RHEA-COMP:9685"/>
        <dbReference type="ChEBI" id="CHEBI:15378"/>
        <dbReference type="ChEBI" id="CHEBI:16526"/>
        <dbReference type="ChEBI" id="CHEBI:64479"/>
        <dbReference type="ChEBI" id="CHEBI:65264"/>
        <dbReference type="ChEBI" id="CHEBI:78449"/>
        <dbReference type="ChEBI" id="CHEBI:78473"/>
    </reaction>
    <physiologicalReaction direction="left-to-right" evidence="25">
        <dbReference type="Rhea" id="RHEA:41885"/>
    </physiologicalReaction>
</comment>
<evidence type="ECO:0000256" key="15">
    <source>
        <dbReference type="ARBA" id="ARBA00023399"/>
    </source>
</evidence>
<evidence type="ECO:0000256" key="25">
    <source>
        <dbReference type="ARBA" id="ARBA00047578"/>
    </source>
</evidence>
<dbReference type="Gene3D" id="3.30.70.3290">
    <property type="match status" value="1"/>
</dbReference>
<comment type="catalytic activity">
    <reaction evidence="26">
        <text>(2E)-hexadecenoyl-[ACP] + NADPH + H(+) = hexadecanoyl-[ACP] + NADP(+)</text>
        <dbReference type="Rhea" id="RHEA:41912"/>
        <dbReference type="Rhea" id="RHEA-COMP:9651"/>
        <dbReference type="Rhea" id="RHEA-COMP:9652"/>
        <dbReference type="ChEBI" id="CHEBI:15378"/>
        <dbReference type="ChEBI" id="CHEBI:57783"/>
        <dbReference type="ChEBI" id="CHEBI:58349"/>
        <dbReference type="ChEBI" id="CHEBI:78481"/>
        <dbReference type="ChEBI" id="CHEBI:78483"/>
    </reaction>
    <physiologicalReaction direction="left-to-right" evidence="26">
        <dbReference type="Rhea" id="RHEA:41913"/>
    </physiologicalReaction>
</comment>
<evidence type="ECO:0000256" key="13">
    <source>
        <dbReference type="ARBA" id="ARBA00023394"/>
    </source>
</evidence>
<evidence type="ECO:0000256" key="31">
    <source>
        <dbReference type="ARBA" id="ARBA00048281"/>
    </source>
</evidence>
<keyword evidence="8" id="KW-0511">Multifunctional enzyme</keyword>
<dbReference type="GO" id="GO:0004312">
    <property type="term" value="F:fatty acid synthase activity"/>
    <property type="evidence" value="ECO:0007669"/>
    <property type="project" value="TreeGrafter"/>
</dbReference>
<comment type="catalytic activity">
    <reaction evidence="16">
        <text>(3R)-hydroxyhexadecanoyl-[ACP] = (2E)-hexadecenoyl-[ACP] + H2O</text>
        <dbReference type="Rhea" id="RHEA:41908"/>
        <dbReference type="Rhea" id="RHEA-COMP:9650"/>
        <dbReference type="Rhea" id="RHEA-COMP:9651"/>
        <dbReference type="ChEBI" id="CHEBI:15377"/>
        <dbReference type="ChEBI" id="CHEBI:78480"/>
        <dbReference type="ChEBI" id="CHEBI:78481"/>
    </reaction>
    <physiologicalReaction direction="left-to-right" evidence="16">
        <dbReference type="Rhea" id="RHEA:41909"/>
    </physiologicalReaction>
</comment>
<evidence type="ECO:0000256" key="23">
    <source>
        <dbReference type="ARBA" id="ARBA00047451"/>
    </source>
</evidence>
<comment type="catalytic activity">
    <reaction evidence="30">
        <text>hexadecanoyl-[ACP] + malonyl-[ACP] + H(+) = 3-oxooctadecanoyl-[ACP] + holo-[ACP] + CO2</text>
        <dbReference type="Rhea" id="RHEA:41916"/>
        <dbReference type="Rhea" id="RHEA-COMP:9623"/>
        <dbReference type="Rhea" id="RHEA-COMP:9652"/>
        <dbReference type="Rhea" id="RHEA-COMP:9653"/>
        <dbReference type="Rhea" id="RHEA-COMP:9685"/>
        <dbReference type="ChEBI" id="CHEBI:15378"/>
        <dbReference type="ChEBI" id="CHEBI:16526"/>
        <dbReference type="ChEBI" id="CHEBI:64479"/>
        <dbReference type="ChEBI" id="CHEBI:78449"/>
        <dbReference type="ChEBI" id="CHEBI:78483"/>
        <dbReference type="ChEBI" id="CHEBI:78487"/>
    </reaction>
    <physiologicalReaction direction="left-to-right" evidence="30">
        <dbReference type="Rhea" id="RHEA:41917"/>
    </physiologicalReaction>
</comment>
<dbReference type="Proteomes" id="UP001151699">
    <property type="component" value="Chromosome B"/>
</dbReference>
<evidence type="ECO:0000256" key="20">
    <source>
        <dbReference type="ARBA" id="ARBA00047394"/>
    </source>
</evidence>
<comment type="catalytic activity">
    <reaction evidence="43">
        <text>3-oxododecanoyl-[ACP] + NADPH + H(+) = (3R)-hydroxydodecanoyl-[ACP] + NADP(+)</text>
        <dbReference type="Rhea" id="RHEA:41872"/>
        <dbReference type="Rhea" id="RHEA-COMP:9641"/>
        <dbReference type="Rhea" id="RHEA-COMP:9642"/>
        <dbReference type="ChEBI" id="CHEBI:15378"/>
        <dbReference type="ChEBI" id="CHEBI:57783"/>
        <dbReference type="ChEBI" id="CHEBI:58349"/>
        <dbReference type="ChEBI" id="CHEBI:78469"/>
        <dbReference type="ChEBI" id="CHEBI:78470"/>
    </reaction>
    <physiologicalReaction direction="left-to-right" evidence="43">
        <dbReference type="Rhea" id="RHEA:41873"/>
    </physiologicalReaction>
</comment>
<dbReference type="InterPro" id="IPR018201">
    <property type="entry name" value="Ketoacyl_synth_AS"/>
</dbReference>
<evidence type="ECO:0000256" key="14">
    <source>
        <dbReference type="ARBA" id="ARBA00023398"/>
    </source>
</evidence>
<dbReference type="PROSITE" id="PS50075">
    <property type="entry name" value="CARRIER"/>
    <property type="match status" value="1"/>
</dbReference>
<dbReference type="Pfam" id="PF16197">
    <property type="entry name" value="KAsynt_C_assoc"/>
    <property type="match status" value="1"/>
</dbReference>
<comment type="catalytic activity">
    <reaction evidence="27">
        <text>(2E)-hexenoyl-[ACP] + NADPH + H(+) = hexanoyl-[ACP] + NADP(+)</text>
        <dbReference type="Rhea" id="RHEA:41832"/>
        <dbReference type="Rhea" id="RHEA-COMP:9631"/>
        <dbReference type="Rhea" id="RHEA-COMP:9632"/>
        <dbReference type="ChEBI" id="CHEBI:15378"/>
        <dbReference type="ChEBI" id="CHEBI:57783"/>
        <dbReference type="ChEBI" id="CHEBI:58349"/>
        <dbReference type="ChEBI" id="CHEBI:78458"/>
        <dbReference type="ChEBI" id="CHEBI:78459"/>
    </reaction>
    <physiologicalReaction direction="left-to-right" evidence="27">
        <dbReference type="Rhea" id="RHEA:41833"/>
    </physiologicalReaction>
</comment>
<evidence type="ECO:0000256" key="12">
    <source>
        <dbReference type="ARBA" id="ARBA00023388"/>
    </source>
</evidence>
<dbReference type="InterPro" id="IPR032821">
    <property type="entry name" value="PKS_assoc"/>
</dbReference>
<comment type="catalytic activity">
    <reaction evidence="48">
        <text>octanoyl-[ACP] + malonyl-[ACP] + H(+) = 3-oxodecanoyl-[ACP] + holo-[ACP] + CO2</text>
        <dbReference type="Rhea" id="RHEA:41852"/>
        <dbReference type="Rhea" id="RHEA-COMP:9623"/>
        <dbReference type="Rhea" id="RHEA-COMP:9636"/>
        <dbReference type="Rhea" id="RHEA-COMP:9637"/>
        <dbReference type="Rhea" id="RHEA-COMP:9685"/>
        <dbReference type="ChEBI" id="CHEBI:15378"/>
        <dbReference type="ChEBI" id="CHEBI:16526"/>
        <dbReference type="ChEBI" id="CHEBI:64479"/>
        <dbReference type="ChEBI" id="CHEBI:78449"/>
        <dbReference type="ChEBI" id="CHEBI:78463"/>
        <dbReference type="ChEBI" id="CHEBI:78464"/>
    </reaction>
    <physiologicalReaction direction="left-to-right" evidence="48">
        <dbReference type="Rhea" id="RHEA:41853"/>
    </physiologicalReaction>
</comment>
<feature type="active site" description="Proton acceptor; for dehydratase activity" evidence="49">
    <location>
        <position position="896"/>
    </location>
</feature>
<evidence type="ECO:0000256" key="38">
    <source>
        <dbReference type="ARBA" id="ARBA00048704"/>
    </source>
</evidence>
<feature type="domain" description="Ketosynthase family 3 (KS3)" evidence="51">
    <location>
        <begin position="16"/>
        <end position="421"/>
    </location>
</feature>
<dbReference type="InterPro" id="IPR009081">
    <property type="entry name" value="PP-bd_ACP"/>
</dbReference>
<comment type="catalytic activity">
    <reaction evidence="42">
        <text>(2E)-tetradecenoyl-[ACP] + NADPH + H(+) = tetradecanoyl-[ACP] + NADP(+)</text>
        <dbReference type="Rhea" id="RHEA:41896"/>
        <dbReference type="Rhea" id="RHEA-COMP:9647"/>
        <dbReference type="Rhea" id="RHEA-COMP:9648"/>
        <dbReference type="ChEBI" id="CHEBI:15378"/>
        <dbReference type="ChEBI" id="CHEBI:57783"/>
        <dbReference type="ChEBI" id="CHEBI:58349"/>
        <dbReference type="ChEBI" id="CHEBI:78475"/>
        <dbReference type="ChEBI" id="CHEBI:78477"/>
    </reaction>
    <physiologicalReaction direction="left-to-right" evidence="42">
        <dbReference type="Rhea" id="RHEA:41897"/>
    </physiologicalReaction>
</comment>
<evidence type="ECO:0000256" key="32">
    <source>
        <dbReference type="ARBA" id="ARBA00048289"/>
    </source>
</evidence>
<dbReference type="GO" id="GO:0004313">
    <property type="term" value="F:[acyl-carrier-protein] S-acetyltransferase activity"/>
    <property type="evidence" value="ECO:0007669"/>
    <property type="project" value="UniProtKB-EC"/>
</dbReference>
<dbReference type="InterPro" id="IPR020806">
    <property type="entry name" value="PKS_PP-bd"/>
</dbReference>
<dbReference type="EMBL" id="WJQU01000002">
    <property type="protein sequence ID" value="KAJ6641455.1"/>
    <property type="molecule type" value="Genomic_DNA"/>
</dbReference>
<dbReference type="InterPro" id="IPR013968">
    <property type="entry name" value="PKS_KR"/>
</dbReference>
<evidence type="ECO:0000256" key="43">
    <source>
        <dbReference type="ARBA" id="ARBA00049263"/>
    </source>
</evidence>
<keyword evidence="2" id="KW-0596">Phosphopantetheine</keyword>
<comment type="catalytic activity">
    <reaction evidence="35">
        <text>3-oxohexanoyl-[ACP] + NADPH + H(+) = (3R)-hydroxyhexanoyl-[ACP] + NADP(+)</text>
        <dbReference type="Rhea" id="RHEA:41824"/>
        <dbReference type="Rhea" id="RHEA-COMP:9629"/>
        <dbReference type="Rhea" id="RHEA-COMP:9630"/>
        <dbReference type="ChEBI" id="CHEBI:15378"/>
        <dbReference type="ChEBI" id="CHEBI:57783"/>
        <dbReference type="ChEBI" id="CHEBI:58349"/>
        <dbReference type="ChEBI" id="CHEBI:78456"/>
        <dbReference type="ChEBI" id="CHEBI:78457"/>
    </reaction>
    <physiologicalReaction direction="left-to-right" evidence="35">
        <dbReference type="Rhea" id="RHEA:41825"/>
    </physiologicalReaction>
</comment>
<dbReference type="SUPFAM" id="SSF51735">
    <property type="entry name" value="NAD(P)-binding Rossmann-fold domains"/>
    <property type="match status" value="2"/>
</dbReference>
<feature type="active site" description="Proton donor; for dehydratase activity" evidence="49">
    <location>
        <position position="1048"/>
    </location>
</feature>
<dbReference type="Gene3D" id="3.40.50.1820">
    <property type="entry name" value="alpha/beta hydrolase"/>
    <property type="match status" value="1"/>
</dbReference>
<dbReference type="GO" id="GO:0141148">
    <property type="term" value="F:enoyl-[acyl-carrier-protein] reductase (NADPH) activity"/>
    <property type="evidence" value="ECO:0007669"/>
    <property type="project" value="UniProtKB-EC"/>
</dbReference>
<evidence type="ECO:0000256" key="22">
    <source>
        <dbReference type="ARBA" id="ARBA00047440"/>
    </source>
</evidence>
<dbReference type="Pfam" id="PF00109">
    <property type="entry name" value="ketoacyl-synt"/>
    <property type="match status" value="1"/>
</dbReference>
<comment type="catalytic activity">
    <reaction evidence="29">
        <text>acetyl-[ACP] + malonyl-[ACP] + H(+) = 3-oxobutanoyl-[ACP] + holo-[ACP] + CO2</text>
        <dbReference type="Rhea" id="RHEA:41800"/>
        <dbReference type="Rhea" id="RHEA-COMP:9621"/>
        <dbReference type="Rhea" id="RHEA-COMP:9623"/>
        <dbReference type="Rhea" id="RHEA-COMP:9625"/>
        <dbReference type="Rhea" id="RHEA-COMP:9685"/>
        <dbReference type="ChEBI" id="CHEBI:15378"/>
        <dbReference type="ChEBI" id="CHEBI:16526"/>
        <dbReference type="ChEBI" id="CHEBI:64479"/>
        <dbReference type="ChEBI" id="CHEBI:78446"/>
        <dbReference type="ChEBI" id="CHEBI:78449"/>
        <dbReference type="ChEBI" id="CHEBI:78450"/>
    </reaction>
    <physiologicalReaction direction="left-to-right" evidence="29">
        <dbReference type="Rhea" id="RHEA:41801"/>
    </physiologicalReaction>
</comment>
<gene>
    <name evidence="53" type="primary">FASN_5</name>
    <name evidence="53" type="ORF">Bhyg_06394</name>
</gene>
<comment type="catalytic activity">
    <reaction evidence="19">
        <text>3-oxooctadecanoyl-[ACP] + NADPH + H(+) = (3R)-hydroxyoctadecanoyl-[ACP] + NADP(+)</text>
        <dbReference type="Rhea" id="RHEA:41920"/>
        <dbReference type="Rhea" id="RHEA-COMP:9653"/>
        <dbReference type="Rhea" id="RHEA-COMP:9654"/>
        <dbReference type="ChEBI" id="CHEBI:15378"/>
        <dbReference type="ChEBI" id="CHEBI:57783"/>
        <dbReference type="ChEBI" id="CHEBI:58349"/>
        <dbReference type="ChEBI" id="CHEBI:78487"/>
        <dbReference type="ChEBI" id="CHEBI:78488"/>
    </reaction>
    <physiologicalReaction direction="left-to-right" evidence="19">
        <dbReference type="Rhea" id="RHEA:41921"/>
    </physiologicalReaction>
</comment>
<dbReference type="GO" id="GO:0016297">
    <property type="term" value="F:fatty acyl-[ACP] hydrolase activity"/>
    <property type="evidence" value="ECO:0007669"/>
    <property type="project" value="UniProtKB-EC"/>
</dbReference>
<evidence type="ECO:0000256" key="49">
    <source>
        <dbReference type="PROSITE-ProRule" id="PRU01363"/>
    </source>
</evidence>
<evidence type="ECO:0000256" key="3">
    <source>
        <dbReference type="ARBA" id="ARBA00022553"/>
    </source>
</evidence>
<dbReference type="GO" id="GO:0006633">
    <property type="term" value="P:fatty acid biosynthetic process"/>
    <property type="evidence" value="ECO:0007669"/>
    <property type="project" value="InterPro"/>
</dbReference>
<comment type="catalytic activity">
    <reaction evidence="38">
        <text>hexadecanoyl-[ACP] + H2O = hexadecanoate + holo-[ACP] + H(+)</text>
        <dbReference type="Rhea" id="RHEA:41932"/>
        <dbReference type="Rhea" id="RHEA-COMP:9652"/>
        <dbReference type="Rhea" id="RHEA-COMP:9685"/>
        <dbReference type="ChEBI" id="CHEBI:7896"/>
        <dbReference type="ChEBI" id="CHEBI:15377"/>
        <dbReference type="ChEBI" id="CHEBI:15378"/>
        <dbReference type="ChEBI" id="CHEBI:64479"/>
        <dbReference type="ChEBI" id="CHEBI:78483"/>
        <dbReference type="EC" id="3.1.2.14"/>
    </reaction>
    <physiologicalReaction direction="left-to-right" evidence="38">
        <dbReference type="Rhea" id="RHEA:41933"/>
    </physiologicalReaction>
</comment>
<dbReference type="SUPFAM" id="SSF47336">
    <property type="entry name" value="ACP-like"/>
    <property type="match status" value="1"/>
</dbReference>
<evidence type="ECO:0000256" key="26">
    <source>
        <dbReference type="ARBA" id="ARBA00047810"/>
    </source>
</evidence>
<comment type="catalytic activity">
    <reaction evidence="10">
        <text>(3R)-hydroxydodecanoyl-[ACP] = (2E)-dodecenoyl-[ACP] + H2O</text>
        <dbReference type="Rhea" id="RHEA:41876"/>
        <dbReference type="Rhea" id="RHEA-COMP:9642"/>
        <dbReference type="Rhea" id="RHEA-COMP:9643"/>
        <dbReference type="ChEBI" id="CHEBI:15377"/>
        <dbReference type="ChEBI" id="CHEBI:78470"/>
        <dbReference type="ChEBI" id="CHEBI:78472"/>
    </reaction>
    <physiologicalReaction direction="left-to-right" evidence="10">
        <dbReference type="Rhea" id="RHEA:41877"/>
    </physiologicalReaction>
</comment>
<dbReference type="InterPro" id="IPR014031">
    <property type="entry name" value="Ketoacyl_synth_C"/>
</dbReference>
<comment type="catalytic activity">
    <reaction evidence="36">
        <text>a 2,3-saturated acyl-[ACP] + NADP(+) = a (2E)-enoyl-[ACP] + NADPH + H(+)</text>
        <dbReference type="Rhea" id="RHEA:22564"/>
        <dbReference type="Rhea" id="RHEA-COMP:9925"/>
        <dbReference type="Rhea" id="RHEA-COMP:9926"/>
        <dbReference type="ChEBI" id="CHEBI:15378"/>
        <dbReference type="ChEBI" id="CHEBI:57783"/>
        <dbReference type="ChEBI" id="CHEBI:58349"/>
        <dbReference type="ChEBI" id="CHEBI:78784"/>
        <dbReference type="ChEBI" id="CHEBI:78785"/>
        <dbReference type="EC" id="1.3.1.39"/>
    </reaction>
    <physiologicalReaction direction="right-to-left" evidence="36">
        <dbReference type="Rhea" id="RHEA:22566"/>
    </physiologicalReaction>
</comment>
<comment type="catalytic activity">
    <reaction evidence="41">
        <text>decanoyl-[ACP] + malonyl-[ACP] + H(+) = 3-oxododecanoyl-[ACP] + holo-[ACP] + CO2</text>
        <dbReference type="Rhea" id="RHEA:41868"/>
        <dbReference type="Rhea" id="RHEA-COMP:9623"/>
        <dbReference type="Rhea" id="RHEA-COMP:9640"/>
        <dbReference type="Rhea" id="RHEA-COMP:9641"/>
        <dbReference type="Rhea" id="RHEA-COMP:9685"/>
        <dbReference type="ChEBI" id="CHEBI:15378"/>
        <dbReference type="ChEBI" id="CHEBI:16526"/>
        <dbReference type="ChEBI" id="CHEBI:64479"/>
        <dbReference type="ChEBI" id="CHEBI:78449"/>
        <dbReference type="ChEBI" id="CHEBI:78468"/>
        <dbReference type="ChEBI" id="CHEBI:78469"/>
    </reaction>
    <physiologicalReaction direction="left-to-right" evidence="41">
        <dbReference type="Rhea" id="RHEA:41869"/>
    </physiologicalReaction>
</comment>
<evidence type="ECO:0000256" key="9">
    <source>
        <dbReference type="ARBA" id="ARBA00023332"/>
    </source>
</evidence>
<evidence type="ECO:0000256" key="6">
    <source>
        <dbReference type="ARBA" id="ARBA00022898"/>
    </source>
</evidence>
<evidence type="ECO:0000256" key="42">
    <source>
        <dbReference type="ARBA" id="ARBA00049171"/>
    </source>
</evidence>
<evidence type="ECO:0000256" key="45">
    <source>
        <dbReference type="ARBA" id="ARBA00049422"/>
    </source>
</evidence>
<evidence type="ECO:0000256" key="19">
    <source>
        <dbReference type="ARBA" id="ARBA00047300"/>
    </source>
</evidence>
<dbReference type="InterPro" id="IPR036291">
    <property type="entry name" value="NAD(P)-bd_dom_sf"/>
</dbReference>
<dbReference type="Pfam" id="PF00975">
    <property type="entry name" value="Thioesterase"/>
    <property type="match status" value="1"/>
</dbReference>
<comment type="catalytic activity">
    <reaction evidence="46">
        <text>butanoyl-[ACP] + malonyl-[ACP] + H(+) = 3-oxohexanoyl-[ACP] + holo-[ACP] + CO2</text>
        <dbReference type="Rhea" id="RHEA:41820"/>
        <dbReference type="Rhea" id="RHEA-COMP:9623"/>
        <dbReference type="Rhea" id="RHEA-COMP:9628"/>
        <dbReference type="Rhea" id="RHEA-COMP:9629"/>
        <dbReference type="Rhea" id="RHEA-COMP:9685"/>
        <dbReference type="ChEBI" id="CHEBI:15378"/>
        <dbReference type="ChEBI" id="CHEBI:16526"/>
        <dbReference type="ChEBI" id="CHEBI:64479"/>
        <dbReference type="ChEBI" id="CHEBI:78449"/>
        <dbReference type="ChEBI" id="CHEBI:78454"/>
        <dbReference type="ChEBI" id="CHEBI:78456"/>
    </reaction>
    <physiologicalReaction direction="left-to-right" evidence="46">
        <dbReference type="Rhea" id="RHEA:41821"/>
    </physiologicalReaction>
</comment>
<dbReference type="SMART" id="SM00825">
    <property type="entry name" value="PKS_KS"/>
    <property type="match status" value="1"/>
</dbReference>
<dbReference type="Pfam" id="PF00550">
    <property type="entry name" value="PP-binding"/>
    <property type="match status" value="1"/>
</dbReference>
<dbReference type="CDD" id="cd00833">
    <property type="entry name" value="PKS"/>
    <property type="match status" value="1"/>
</dbReference>
<evidence type="ECO:0000259" key="50">
    <source>
        <dbReference type="PROSITE" id="PS50075"/>
    </source>
</evidence>
<dbReference type="InterPro" id="IPR029058">
    <property type="entry name" value="AB_hydrolase_fold"/>
</dbReference>
<evidence type="ECO:0000256" key="11">
    <source>
        <dbReference type="ARBA" id="ARBA00023373"/>
    </source>
</evidence>
<comment type="catalytic activity">
    <reaction evidence="20">
        <text>hexanoyl-[ACP] + malonyl-[ACP] + H(+) = 3-oxooctanoyl-[ACP] + holo-[ACP] + CO2</text>
        <dbReference type="Rhea" id="RHEA:41836"/>
        <dbReference type="Rhea" id="RHEA-COMP:9623"/>
        <dbReference type="Rhea" id="RHEA-COMP:9632"/>
        <dbReference type="Rhea" id="RHEA-COMP:9633"/>
        <dbReference type="Rhea" id="RHEA-COMP:9685"/>
        <dbReference type="ChEBI" id="CHEBI:15378"/>
        <dbReference type="ChEBI" id="CHEBI:16526"/>
        <dbReference type="ChEBI" id="CHEBI:64479"/>
        <dbReference type="ChEBI" id="CHEBI:78449"/>
        <dbReference type="ChEBI" id="CHEBI:78459"/>
        <dbReference type="ChEBI" id="CHEBI:78460"/>
    </reaction>
    <physiologicalReaction direction="left-to-right" evidence="20">
        <dbReference type="Rhea" id="RHEA:41837"/>
    </physiologicalReaction>
</comment>
<dbReference type="SMART" id="SM00822">
    <property type="entry name" value="PKS_KR"/>
    <property type="match status" value="1"/>
</dbReference>
<dbReference type="InterPro" id="IPR049552">
    <property type="entry name" value="PKS_DH_N"/>
</dbReference>
<dbReference type="Gene3D" id="3.40.50.720">
    <property type="entry name" value="NAD(P)-binding Rossmann-like Domain"/>
    <property type="match status" value="1"/>
</dbReference>
<evidence type="ECO:0000256" key="29">
    <source>
        <dbReference type="ARBA" id="ARBA00047961"/>
    </source>
</evidence>
<evidence type="ECO:0000313" key="53">
    <source>
        <dbReference type="EMBL" id="KAJ6641455.1"/>
    </source>
</evidence>
<keyword evidence="3" id="KW-0597">Phosphoprotein</keyword>
<evidence type="ECO:0000256" key="37">
    <source>
        <dbReference type="ARBA" id="ARBA00048691"/>
    </source>
</evidence>
<dbReference type="SMART" id="SM00827">
    <property type="entry name" value="PKS_AT"/>
    <property type="match status" value="1"/>
</dbReference>
<dbReference type="SUPFAM" id="SSF52151">
    <property type="entry name" value="FabD/lysophospholipase-like"/>
    <property type="match status" value="1"/>
</dbReference>
<evidence type="ECO:0000256" key="34">
    <source>
        <dbReference type="ARBA" id="ARBA00048506"/>
    </source>
</evidence>
<dbReference type="InterPro" id="IPR057326">
    <property type="entry name" value="KR_dom"/>
</dbReference>
<evidence type="ECO:0000256" key="4">
    <source>
        <dbReference type="ARBA" id="ARBA00022679"/>
    </source>
</evidence>
<dbReference type="InterPro" id="IPR049391">
    <property type="entry name" value="FAS_pseudo-KR"/>
</dbReference>
<comment type="catalytic activity">
    <reaction evidence="37">
        <text>holo-[ACP] + acetyl-CoA = acetyl-[ACP] + CoA</text>
        <dbReference type="Rhea" id="RHEA:41788"/>
        <dbReference type="Rhea" id="RHEA-COMP:9621"/>
        <dbReference type="Rhea" id="RHEA-COMP:9685"/>
        <dbReference type="ChEBI" id="CHEBI:57287"/>
        <dbReference type="ChEBI" id="CHEBI:57288"/>
        <dbReference type="ChEBI" id="CHEBI:64479"/>
        <dbReference type="ChEBI" id="CHEBI:78446"/>
        <dbReference type="EC" id="2.3.1.38"/>
    </reaction>
    <physiologicalReaction direction="left-to-right" evidence="37">
        <dbReference type="Rhea" id="RHEA:41789"/>
    </physiologicalReaction>
</comment>
<evidence type="ECO:0000256" key="5">
    <source>
        <dbReference type="ARBA" id="ARBA00022799"/>
    </source>
</evidence>
<comment type="catalytic activity">
    <reaction evidence="21">
        <text>a (3R)-hydroxyacyl-[ACP] + NADP(+) = a 3-oxoacyl-[ACP] + NADPH + H(+)</text>
        <dbReference type="Rhea" id="RHEA:17397"/>
        <dbReference type="Rhea" id="RHEA-COMP:9916"/>
        <dbReference type="Rhea" id="RHEA-COMP:9945"/>
        <dbReference type="ChEBI" id="CHEBI:15378"/>
        <dbReference type="ChEBI" id="CHEBI:57783"/>
        <dbReference type="ChEBI" id="CHEBI:58349"/>
        <dbReference type="ChEBI" id="CHEBI:78776"/>
        <dbReference type="ChEBI" id="CHEBI:78827"/>
        <dbReference type="EC" id="1.1.1.100"/>
    </reaction>
    <physiologicalReaction direction="right-to-left" evidence="21">
        <dbReference type="Rhea" id="RHEA:17399"/>
    </physiologicalReaction>
</comment>
<comment type="catalytic activity">
    <reaction evidence="15">
        <text>(3R)-hydroxyoctadecanoyl-[ACP] = (2E)-octadecenoyl-[ACP] + H2O</text>
        <dbReference type="Rhea" id="RHEA:41924"/>
        <dbReference type="Rhea" id="RHEA-COMP:9654"/>
        <dbReference type="Rhea" id="RHEA-COMP:9655"/>
        <dbReference type="ChEBI" id="CHEBI:15377"/>
        <dbReference type="ChEBI" id="CHEBI:78488"/>
        <dbReference type="ChEBI" id="CHEBI:78489"/>
    </reaction>
    <physiologicalReaction direction="left-to-right" evidence="15">
        <dbReference type="Rhea" id="RHEA:41925"/>
    </physiologicalReaction>
</comment>
<comment type="function">
    <text evidence="18">Fatty acid synthetase is a multifunctional enzyme that catalyzes the de novo biosynthesis of long-chain saturated fatty acids starting from acetyl-CoA and malonyl-CoA in the presence of NADPH. This multifunctional protein contains 7 catalytic activities and a site for the binding of the prosthetic group 4'-phosphopantetheine of the acyl carrier protein ([ACP]) domain.</text>
</comment>
<dbReference type="GO" id="GO:0004316">
    <property type="term" value="F:3-oxoacyl-[acyl-carrier-protein] reductase (NADPH) activity"/>
    <property type="evidence" value="ECO:0007669"/>
    <property type="project" value="UniProtKB-EC"/>
</dbReference>
<proteinExistence type="predicted"/>
<dbReference type="PROSITE" id="PS52004">
    <property type="entry name" value="KS3_2"/>
    <property type="match status" value="1"/>
</dbReference>
<comment type="caution">
    <text evidence="53">The sequence shown here is derived from an EMBL/GenBank/DDBJ whole genome shotgun (WGS) entry which is preliminary data.</text>
</comment>
<comment type="catalytic activity">
    <reaction evidence="9">
        <text>(3R)-hydroxyoctanoyl-[ACP] = (2E)-octenoyl-[ACP] + H2O</text>
        <dbReference type="Rhea" id="RHEA:41844"/>
        <dbReference type="Rhea" id="RHEA-COMP:9634"/>
        <dbReference type="Rhea" id="RHEA-COMP:9635"/>
        <dbReference type="ChEBI" id="CHEBI:15377"/>
        <dbReference type="ChEBI" id="CHEBI:78461"/>
        <dbReference type="ChEBI" id="CHEBI:78462"/>
    </reaction>
    <physiologicalReaction direction="left-to-right" evidence="9">
        <dbReference type="Rhea" id="RHEA:41845"/>
    </physiologicalReaction>
</comment>
<dbReference type="Gene3D" id="1.10.1200.10">
    <property type="entry name" value="ACP-like"/>
    <property type="match status" value="1"/>
</dbReference>
<evidence type="ECO:0000256" key="1">
    <source>
        <dbReference type="ARBA" id="ARBA00005189"/>
    </source>
</evidence>
<evidence type="ECO:0000256" key="24">
    <source>
        <dbReference type="ARBA" id="ARBA00047500"/>
    </source>
</evidence>
<evidence type="ECO:0000256" key="10">
    <source>
        <dbReference type="ARBA" id="ARBA00023351"/>
    </source>
</evidence>
<comment type="catalytic activity">
    <reaction evidence="14">
        <text>(3R)-hydroxytetradecanoyl-[ACP] = (2E)-tetradecenoyl-[ACP] + H2O</text>
        <dbReference type="Rhea" id="RHEA:41892"/>
        <dbReference type="Rhea" id="RHEA-COMP:9646"/>
        <dbReference type="Rhea" id="RHEA-COMP:9647"/>
        <dbReference type="ChEBI" id="CHEBI:15377"/>
        <dbReference type="ChEBI" id="CHEBI:78474"/>
        <dbReference type="ChEBI" id="CHEBI:78475"/>
    </reaction>
    <physiologicalReaction direction="left-to-right" evidence="14">
        <dbReference type="Rhea" id="RHEA:41893"/>
    </physiologicalReaction>
</comment>
<comment type="pathway">
    <text evidence="1">Lipid metabolism.</text>
</comment>
<sequence>MQEQKTFSRIFPSSPDDDIVISGISGKFPNAKNVDEFEHKLYNKIDLVDEEEIPWKDFNIEIPKRMGKINDIEKFDATFFGISFKQAHTMDPQSRLLIETAYEAILDAGINPRKLRETKTGVFIGSCYSESEKTWYYEKMHAEGLGITGCSRAMFANRISYSLGLTGPSFLLDSACSSSCYALVQAFTAIRNGECEAAIVGGANICLLPYFTLQFARLGILAPDGYCRPFDVNASGYTRSEAICAILLQKAKHAKRIYSTVVYTKTNCDGYKPEGITYPSGKMQEKLLSEFYQDIRMDPSSVSYVEAHGTGTIIGDPEECQAIDSIFCKGRTTPLLIGSVKSNMGHSEGSSGCCSVVKVIFSLEKGLVAPNINFTKVRPELKALVEGRLKLCTEPTKLEGSLAGINSFGFGGANAHCLLRQYSKEKLNNGAPLDKIPRLVIWSGRTEEATDVFFENMEQKSLDAEYVGLIHSIQNQDTPGYMYRCFGLYEHCPDANAFCLNKETQHFSGLKRPIVWVFSGMGSQWVEMGTSLLELPLFRASIQRSHETLKPYNLDLIQIITSQDPKIFENILNSFVGIAAIQVALVDVLRALNLSADYFIGHSVGELGCAYADGCMTGDQMVLAAYSRGMASLETDKIRGSMAAVGLGYKQIKNIIPPSIEVACHNASNSSTISGPEEEVAALVKLLKSQGTFAREVNTSNIAYHSRYIADMGPNLLKRLKKIIPEPKRKSDKWLSSSIPKARWDQEENQYSSPEYHTNNLLSSVLFEETMALLPENAITIEFAPHGLLQAIMKKGMPNGVHIPLTQRGNKSNLNFFLNALGKLYLNGLNLTLENLYPAINYPVSRGTPKISPMVRWEHSENWYVTNLDEQDSNRSAERRIRVNLKSEDFNFIAGHVVDGRCLFPATAYLHMVWESLAMFRGLNFLNYAAVNVQFEDIRFLRATSVIEGQEIEFKVVLQIGTGRFEITEGNTAVVTGFVMEVQEPLPVTQLRPLPPSEYPLMSERDFYKELRLRGYDYSGAFRSVTQARGDGLYGKIKWDLNWVSYLDCLLQIDLIGKDSRSLILPTRIQKMRINAKDHMNMVAELDPVNPCFEVQVCPALGILVSGGIEIFGVHTSPVARRKPPGFPVLEIYKFVPHCPSPKLTTLDAVRVCVQLALENNPQLKVKAVEVDEHRNKPIINLFELALGDLPLVTSDLMFLTPQDVQLGNIHVEDGHLSAVKNCTFVVAFRCLSNLDFVEKSLSSLTKNGYLVSRESLNLDGSAVVVPPGLQLLAQIQNEEENLVVFQKIKRKIQEIPVVVYVDGRDPEWLEKLQTAMKESPVIVVSERDSCSGILGLVNCIRKEPNGDRVTCVFINDESAPPFSLDETFYSNQLKLGLAINVFQNGQWGSYRHLELVQVLEEKPHSDHCYGNVLQRGDLSTLTWLQGAIDVAKCKDLVSIQYVSLNFRDIMLATGRLAVEVLSINRLAKDCVLGFEFAGVNKDGQRVMGTALSGCLGTHAVPQKHLTWIVPDEWSLKEAVTCPVVYLTVYTAFFTCNPIKKGNSILIHAGSGGIGLAAIRVALAYGLEVYTTVSNPHKKRFIMETYPQLKECNIGNSRDCSFEAMIKIQTDGKGVDFVLNSLSDDKLHASIRCLGRGGTFLEIGKFDLANDTKIGLGDFLKGISFRSVLIDDLYTTTDDDTLAHISALVENGLRSGIIQPLFATVFDVQDIEKAFRYLGTGKHVGKVVLKIRDDPFSSFTVPMKVAPRVHFDPNLVFIIPGGLGGFGLELADWMVVRGARKLMLSSRRGITKSYQTYRIRIWEGYGTQVVVNTSDITTREGCEKLIRAAQVLGPVGGIFNLAMVLKDNVLENQNVQKFAECLAPKADATLHLDQLSRKMCPQLRHFVVFSSVSCGRGNAGQSNYGMANSIMERIIEKRVACGLPGKAIQWGAVGEVGLVADMAEDKLDMEIGGTYQQRISSCLVELDVLLTSKDPIVGSMVVAEKLAGSGGKGKIIESVLNIMGIRDIKQVSMTASLSEVGMDSLVFVELKQTLEREFEIFLSPQDLRALTFARLQELSDARVDGAENVKLKLASESRPVGLGLILRNLGDEKNCTQPLIRLSTKNISEKFNSCMLIVPGIEGVAGISWYNLAASINSPAFVLQLTKTIEMKSIPEITNAIANNVKEMFSEKKFFYLVGYSFGSFITLELARILEESGMTGNVVLIDGAPVFVKQLGVGHISSEVTDESIQLMLIIAVIQIIFPKENAQELSSKVKECPTWEAKLDKLVQFVKSQVEFSEEYIRSITKAVYNRLKIVFEFDTTNVKKIKSPITLIRPTEVSITEIEEDYELSRFTEKPVTLKFIEGNHLSMLDNIKLADIVNQCDPYVQAHQTLEADVLSR</sequence>
<evidence type="ECO:0000256" key="48">
    <source>
        <dbReference type="ARBA" id="ARBA00049533"/>
    </source>
</evidence>
<dbReference type="InterPro" id="IPR049900">
    <property type="entry name" value="PKS_mFAS_DH"/>
</dbReference>
<keyword evidence="4" id="KW-0808">Transferase</keyword>
<comment type="catalytic activity">
    <reaction evidence="11">
        <text>(3R)-hydroxyhexanoyl-[ACP] = (2E)-hexenoyl-[ACP] + H2O</text>
        <dbReference type="Rhea" id="RHEA:41828"/>
        <dbReference type="Rhea" id="RHEA-COMP:9630"/>
        <dbReference type="Rhea" id="RHEA-COMP:9631"/>
        <dbReference type="ChEBI" id="CHEBI:15377"/>
        <dbReference type="ChEBI" id="CHEBI:78457"/>
        <dbReference type="ChEBI" id="CHEBI:78458"/>
    </reaction>
    <physiologicalReaction direction="left-to-right" evidence="11">
        <dbReference type="Rhea" id="RHEA:41829"/>
    </physiologicalReaction>
</comment>
<comment type="catalytic activity">
    <reaction evidence="17">
        <text>(3R)-hydroxybutanoyl-[ACP] = (2E)-butenoyl-[ACP] + H2O</text>
        <dbReference type="Rhea" id="RHEA:41808"/>
        <dbReference type="Rhea" id="RHEA-COMP:9626"/>
        <dbReference type="Rhea" id="RHEA-COMP:9627"/>
        <dbReference type="ChEBI" id="CHEBI:15377"/>
        <dbReference type="ChEBI" id="CHEBI:78451"/>
        <dbReference type="ChEBI" id="CHEBI:78453"/>
    </reaction>
    <physiologicalReaction direction="left-to-right" evidence="17">
        <dbReference type="Rhea" id="RHEA:41809"/>
    </physiologicalReaction>
</comment>
<keyword evidence="54" id="KW-1185">Reference proteome</keyword>
<organism evidence="53 54">
    <name type="scientific">Pseudolycoriella hygida</name>
    <dbReference type="NCBI Taxonomy" id="35572"/>
    <lineage>
        <taxon>Eukaryota</taxon>
        <taxon>Metazoa</taxon>
        <taxon>Ecdysozoa</taxon>
        <taxon>Arthropoda</taxon>
        <taxon>Hexapoda</taxon>
        <taxon>Insecta</taxon>
        <taxon>Pterygota</taxon>
        <taxon>Neoptera</taxon>
        <taxon>Endopterygota</taxon>
        <taxon>Diptera</taxon>
        <taxon>Nematocera</taxon>
        <taxon>Sciaroidea</taxon>
        <taxon>Sciaridae</taxon>
        <taxon>Pseudolycoriella</taxon>
    </lineage>
</organism>
<comment type="catalytic activity">
    <reaction evidence="12">
        <text>(3R)-hydroxydecanoyl-[ACP] = (2E)-decenoyl-[ACP] + H2O</text>
        <dbReference type="Rhea" id="RHEA:41860"/>
        <dbReference type="Rhea" id="RHEA-COMP:9638"/>
        <dbReference type="Rhea" id="RHEA-COMP:9639"/>
        <dbReference type="ChEBI" id="CHEBI:15377"/>
        <dbReference type="ChEBI" id="CHEBI:78466"/>
        <dbReference type="ChEBI" id="CHEBI:78467"/>
    </reaction>
    <physiologicalReaction direction="left-to-right" evidence="12">
        <dbReference type="Rhea" id="RHEA:41861"/>
    </physiologicalReaction>
</comment>
<keyword evidence="7" id="KW-0007">Acetylation</keyword>
<comment type="catalytic activity">
    <reaction evidence="44">
        <text>3-oxohexadecanoyl-[ACP] + NADPH + H(+) = (3R)-hydroxyhexadecanoyl-[ACP] + NADP(+)</text>
        <dbReference type="Rhea" id="RHEA:41904"/>
        <dbReference type="Rhea" id="RHEA-COMP:9649"/>
        <dbReference type="Rhea" id="RHEA-COMP:9650"/>
        <dbReference type="ChEBI" id="CHEBI:15378"/>
        <dbReference type="ChEBI" id="CHEBI:57783"/>
        <dbReference type="ChEBI" id="CHEBI:58349"/>
        <dbReference type="ChEBI" id="CHEBI:78478"/>
        <dbReference type="ChEBI" id="CHEBI:78480"/>
    </reaction>
    <physiologicalReaction direction="left-to-right" evidence="44">
        <dbReference type="Rhea" id="RHEA:41905"/>
    </physiologicalReaction>
</comment>
<dbReference type="Pfam" id="PF08659">
    <property type="entry name" value="KR"/>
    <property type="match status" value="1"/>
</dbReference>
<dbReference type="GO" id="GO:0019171">
    <property type="term" value="F:(3R)-hydroxyacyl-[acyl-carrier-protein] dehydratase activity"/>
    <property type="evidence" value="ECO:0007669"/>
    <property type="project" value="UniProtKB-EC"/>
</dbReference>
<dbReference type="InterPro" id="IPR011032">
    <property type="entry name" value="GroES-like_sf"/>
</dbReference>
<comment type="catalytic activity">
    <reaction evidence="28">
        <text>3-oxobutanoyl-[ACP] + NADPH + H(+) = (3R)-hydroxybutanoyl-[ACP] + NADP(+)</text>
        <dbReference type="Rhea" id="RHEA:41804"/>
        <dbReference type="Rhea" id="RHEA-COMP:9625"/>
        <dbReference type="Rhea" id="RHEA-COMP:9626"/>
        <dbReference type="ChEBI" id="CHEBI:15378"/>
        <dbReference type="ChEBI" id="CHEBI:57783"/>
        <dbReference type="ChEBI" id="CHEBI:58349"/>
        <dbReference type="ChEBI" id="CHEBI:78450"/>
        <dbReference type="ChEBI" id="CHEBI:78451"/>
    </reaction>
    <physiologicalReaction direction="left-to-right" evidence="28">
        <dbReference type="Rhea" id="RHEA:41805"/>
    </physiologicalReaction>
</comment>
<name>A0A9Q0S2S9_9DIPT</name>
<dbReference type="Pfam" id="PF21149">
    <property type="entry name" value="FAS_pseudo-KR"/>
    <property type="match status" value="1"/>
</dbReference>
<evidence type="ECO:0000256" key="27">
    <source>
        <dbReference type="ARBA" id="ARBA00047897"/>
    </source>
</evidence>
<dbReference type="CDD" id="cd05195">
    <property type="entry name" value="enoyl_red"/>
    <property type="match status" value="1"/>
</dbReference>
<accession>A0A9Q0S2S9</accession>
<evidence type="ECO:0000313" key="54">
    <source>
        <dbReference type="Proteomes" id="UP001151699"/>
    </source>
</evidence>
<comment type="catalytic activity">
    <reaction evidence="34">
        <text>a fatty acyl-[ACP] + malonyl-[ACP] + H(+) = a 3-oxoacyl-[ACP] + holo-[ACP] + CO2</text>
        <dbReference type="Rhea" id="RHEA:22836"/>
        <dbReference type="Rhea" id="RHEA-COMP:9623"/>
        <dbReference type="Rhea" id="RHEA-COMP:9685"/>
        <dbReference type="Rhea" id="RHEA-COMP:9916"/>
        <dbReference type="Rhea" id="RHEA-COMP:14125"/>
        <dbReference type="ChEBI" id="CHEBI:15378"/>
        <dbReference type="ChEBI" id="CHEBI:16526"/>
        <dbReference type="ChEBI" id="CHEBI:64479"/>
        <dbReference type="ChEBI" id="CHEBI:78449"/>
        <dbReference type="ChEBI" id="CHEBI:78776"/>
        <dbReference type="ChEBI" id="CHEBI:138651"/>
        <dbReference type="EC" id="2.3.1.41"/>
    </reaction>
    <physiologicalReaction direction="left-to-right" evidence="34">
        <dbReference type="Rhea" id="RHEA:22837"/>
    </physiologicalReaction>
</comment>
<comment type="catalytic activity">
    <reaction evidence="22">
        <text>3-oxodecanoyl-[ACP] + NADPH + H(+) = (3R)-hydroxydecanoyl-[ACP] + NADP(+)</text>
        <dbReference type="Rhea" id="RHEA:41856"/>
        <dbReference type="Rhea" id="RHEA-COMP:9637"/>
        <dbReference type="Rhea" id="RHEA-COMP:9638"/>
        <dbReference type="ChEBI" id="CHEBI:15378"/>
        <dbReference type="ChEBI" id="CHEBI:57783"/>
        <dbReference type="ChEBI" id="CHEBI:58349"/>
        <dbReference type="ChEBI" id="CHEBI:78464"/>
        <dbReference type="ChEBI" id="CHEBI:78466"/>
    </reaction>
    <physiologicalReaction direction="left-to-right" evidence="22">
        <dbReference type="Rhea" id="RHEA:41857"/>
    </physiologicalReaction>
</comment>
<dbReference type="Pfam" id="PF02801">
    <property type="entry name" value="Ketoacyl-synt_C"/>
    <property type="match status" value="1"/>
</dbReference>
<dbReference type="InterPro" id="IPR036736">
    <property type="entry name" value="ACP-like_sf"/>
</dbReference>
<dbReference type="Pfam" id="PF21089">
    <property type="entry name" value="PKS_DH_N"/>
    <property type="match status" value="1"/>
</dbReference>
<dbReference type="Gene3D" id="3.10.129.110">
    <property type="entry name" value="Polyketide synthase dehydratase"/>
    <property type="match status" value="1"/>
</dbReference>
<keyword evidence="5" id="KW-0702">S-nitrosylation</keyword>
<evidence type="ECO:0000256" key="18">
    <source>
        <dbReference type="ARBA" id="ARBA00023442"/>
    </source>
</evidence>
<keyword evidence="6" id="KW-0663">Pyridoxal phosphate</keyword>
<dbReference type="PROSITE" id="PS00606">
    <property type="entry name" value="KS3_1"/>
    <property type="match status" value="1"/>
</dbReference>
<comment type="catalytic activity">
    <reaction evidence="31">
        <text>(2E)-dodecenoyl-[ACP] + NADPH + H(+) = dodecanoyl-[ACP] + NADP(+)</text>
        <dbReference type="Rhea" id="RHEA:41880"/>
        <dbReference type="Rhea" id="RHEA-COMP:9643"/>
        <dbReference type="Rhea" id="RHEA-COMP:9644"/>
        <dbReference type="ChEBI" id="CHEBI:15378"/>
        <dbReference type="ChEBI" id="CHEBI:57783"/>
        <dbReference type="ChEBI" id="CHEBI:58349"/>
        <dbReference type="ChEBI" id="CHEBI:65264"/>
        <dbReference type="ChEBI" id="CHEBI:78472"/>
    </reaction>
    <physiologicalReaction direction="left-to-right" evidence="31">
        <dbReference type="Rhea" id="RHEA:41881"/>
    </physiologicalReaction>
</comment>
<comment type="catalytic activity">
    <reaction evidence="40">
        <text>(2E)-octadecenoyl-[ACP] + NADPH + H(+) = octadecanoyl-[ACP] + NADP(+)</text>
        <dbReference type="Rhea" id="RHEA:41928"/>
        <dbReference type="Rhea" id="RHEA-COMP:9655"/>
        <dbReference type="Rhea" id="RHEA-COMP:9656"/>
        <dbReference type="ChEBI" id="CHEBI:15378"/>
        <dbReference type="ChEBI" id="CHEBI:57783"/>
        <dbReference type="ChEBI" id="CHEBI:58349"/>
        <dbReference type="ChEBI" id="CHEBI:78489"/>
        <dbReference type="ChEBI" id="CHEBI:78495"/>
    </reaction>
    <physiologicalReaction direction="left-to-right" evidence="40">
        <dbReference type="Rhea" id="RHEA:41929"/>
    </physiologicalReaction>
</comment>
<dbReference type="SUPFAM" id="SSF53901">
    <property type="entry name" value="Thiolase-like"/>
    <property type="match status" value="1"/>
</dbReference>
<dbReference type="GO" id="GO:0031177">
    <property type="term" value="F:phosphopantetheine binding"/>
    <property type="evidence" value="ECO:0007669"/>
    <property type="project" value="InterPro"/>
</dbReference>
<dbReference type="InterPro" id="IPR050091">
    <property type="entry name" value="PKS_NRPS_Biosynth_Enz"/>
</dbReference>
<dbReference type="Pfam" id="PF00698">
    <property type="entry name" value="Acyl_transf_1"/>
    <property type="match status" value="1"/>
</dbReference>
<dbReference type="InterPro" id="IPR042104">
    <property type="entry name" value="PKS_dehydratase_sf"/>
</dbReference>
<dbReference type="Gene3D" id="3.90.180.10">
    <property type="entry name" value="Medium-chain alcohol dehydrogenases, catalytic domain"/>
    <property type="match status" value="1"/>
</dbReference>
<dbReference type="InterPro" id="IPR014043">
    <property type="entry name" value="Acyl_transferase_dom"/>
</dbReference>
<dbReference type="InterPro" id="IPR016036">
    <property type="entry name" value="Malonyl_transacylase_ACP-bd"/>
</dbReference>
<reference evidence="53" key="1">
    <citation type="submission" date="2022-07" db="EMBL/GenBank/DDBJ databases">
        <authorList>
            <person name="Trinca V."/>
            <person name="Uliana J.V.C."/>
            <person name="Torres T.T."/>
            <person name="Ward R.J."/>
            <person name="Monesi N."/>
        </authorList>
    </citation>
    <scope>NUCLEOTIDE SEQUENCE</scope>
    <source>
        <strain evidence="53">HSMRA1968</strain>
        <tissue evidence="53">Whole embryos</tissue>
    </source>
</reference>
<evidence type="ECO:0000256" key="39">
    <source>
        <dbReference type="ARBA" id="ARBA00048935"/>
    </source>
</evidence>
<evidence type="ECO:0000256" key="47">
    <source>
        <dbReference type="ARBA" id="ARBA00049521"/>
    </source>
</evidence>
<evidence type="ECO:0000256" key="21">
    <source>
        <dbReference type="ARBA" id="ARBA00047400"/>
    </source>
</evidence>
<dbReference type="SUPFAM" id="SSF50129">
    <property type="entry name" value="GroES-like"/>
    <property type="match status" value="1"/>
</dbReference>
<dbReference type="InterPro" id="IPR014030">
    <property type="entry name" value="Ketoacyl_synth_N"/>
</dbReference>
<comment type="catalytic activity">
    <reaction evidence="33">
        <text>(2E)-octenoyl-[ACP] + NADPH + H(+) = octanoyl-[ACP] + NADP(+)</text>
        <dbReference type="Rhea" id="RHEA:41848"/>
        <dbReference type="Rhea" id="RHEA-COMP:9635"/>
        <dbReference type="Rhea" id="RHEA-COMP:9636"/>
        <dbReference type="ChEBI" id="CHEBI:15378"/>
        <dbReference type="ChEBI" id="CHEBI:57783"/>
        <dbReference type="ChEBI" id="CHEBI:58349"/>
        <dbReference type="ChEBI" id="CHEBI:78462"/>
        <dbReference type="ChEBI" id="CHEBI:78463"/>
    </reaction>
    <physiologicalReaction direction="left-to-right" evidence="33">
        <dbReference type="Rhea" id="RHEA:41849"/>
    </physiologicalReaction>
</comment>
<dbReference type="OrthoDB" id="329835at2759"/>
<evidence type="ECO:0000256" key="2">
    <source>
        <dbReference type="ARBA" id="ARBA00022450"/>
    </source>
</evidence>
<evidence type="ECO:0000259" key="51">
    <source>
        <dbReference type="PROSITE" id="PS52004"/>
    </source>
</evidence>